<dbReference type="GO" id="GO:0015891">
    <property type="term" value="P:siderophore transport"/>
    <property type="evidence" value="ECO:0007669"/>
    <property type="project" value="InterPro"/>
</dbReference>
<dbReference type="NCBIfam" id="TIGR01352">
    <property type="entry name" value="tonB_Cterm"/>
    <property type="match status" value="1"/>
</dbReference>
<dbReference type="SUPFAM" id="SSF74653">
    <property type="entry name" value="TolA/TonB C-terminal domain"/>
    <property type="match status" value="1"/>
</dbReference>
<comment type="caution">
    <text evidence="12">The sequence shown here is derived from an EMBL/GenBank/DDBJ whole genome shotgun (WGS) entry which is preliminary data.</text>
</comment>
<dbReference type="GO" id="GO:0030288">
    <property type="term" value="C:outer membrane-bounded periplasmic space"/>
    <property type="evidence" value="ECO:0007669"/>
    <property type="project" value="InterPro"/>
</dbReference>
<organism evidence="12 13">
    <name type="scientific">Chitinophaga niastensis</name>
    <dbReference type="NCBI Taxonomy" id="536980"/>
    <lineage>
        <taxon>Bacteria</taxon>
        <taxon>Pseudomonadati</taxon>
        <taxon>Bacteroidota</taxon>
        <taxon>Chitinophagia</taxon>
        <taxon>Chitinophagales</taxon>
        <taxon>Chitinophagaceae</taxon>
        <taxon>Chitinophaga</taxon>
    </lineage>
</organism>
<keyword evidence="13" id="KW-1185">Reference proteome</keyword>
<reference evidence="12 13" key="1">
    <citation type="submission" date="2018-03" db="EMBL/GenBank/DDBJ databases">
        <title>Genomic Encyclopedia of Archaeal and Bacterial Type Strains, Phase II (KMG-II): from individual species to whole genera.</title>
        <authorList>
            <person name="Goeker M."/>
        </authorList>
    </citation>
    <scope>NUCLEOTIDE SEQUENCE [LARGE SCALE GENOMIC DNA]</scope>
    <source>
        <strain evidence="12 13">DSM 24859</strain>
    </source>
</reference>
<dbReference type="OrthoDB" id="1039448at2"/>
<name>A0A2P8HLY3_CHINA</name>
<accession>A0A2P8HLY3</accession>
<dbReference type="GO" id="GO:0098797">
    <property type="term" value="C:plasma membrane protein complex"/>
    <property type="evidence" value="ECO:0007669"/>
    <property type="project" value="TreeGrafter"/>
</dbReference>
<evidence type="ECO:0000256" key="10">
    <source>
        <dbReference type="SAM" id="Phobius"/>
    </source>
</evidence>
<dbReference type="Proteomes" id="UP000240971">
    <property type="component" value="Unassembled WGS sequence"/>
</dbReference>
<keyword evidence="9 10" id="KW-0472">Membrane</keyword>
<evidence type="ECO:0000256" key="6">
    <source>
        <dbReference type="ARBA" id="ARBA00022692"/>
    </source>
</evidence>
<evidence type="ECO:0000256" key="5">
    <source>
        <dbReference type="ARBA" id="ARBA00022519"/>
    </source>
</evidence>
<evidence type="ECO:0000313" key="12">
    <source>
        <dbReference type="EMBL" id="PSL47218.1"/>
    </source>
</evidence>
<evidence type="ECO:0000313" key="13">
    <source>
        <dbReference type="Proteomes" id="UP000240971"/>
    </source>
</evidence>
<keyword evidence="6 10" id="KW-0812">Transmembrane</keyword>
<comment type="subcellular location">
    <subcellularLocation>
        <location evidence="1">Cell inner membrane</location>
        <topology evidence="1">Single-pass membrane protein</topology>
        <orientation evidence="1">Periplasmic side</orientation>
    </subcellularLocation>
</comment>
<sequence length="278" mass="30367">MDSTKIPGNEFLDILFDGRNKDYGAYELRSRYDKRVRNAVIGTASIVLVMIGGYVLNNKLMAAENNHHPLFVDKTMKLDEVKIPEPDPVIPPPPPVHTAPPPAAATIDFTTPVITNKEVPPDQMPPRHEEMNNKVIGFENKDGELSGNGNELVDVAGPGNNVVAPPTTAAKETIFTVVEIPPSFPGGEDALMKYLGKSIRYPAVAQENGIEGTIYIQFVVDRDGNIKDVKTVGAAKGGGLEEEAARVVRNMPKWKPGRQNNQSVAVFFSLPIRFKLTQ</sequence>
<evidence type="ECO:0000259" key="11">
    <source>
        <dbReference type="PROSITE" id="PS52015"/>
    </source>
</evidence>
<evidence type="ECO:0000256" key="4">
    <source>
        <dbReference type="ARBA" id="ARBA00022475"/>
    </source>
</evidence>
<dbReference type="RefSeq" id="WP_106527693.1">
    <property type="nucleotide sequence ID" value="NZ_PYAW01000002.1"/>
</dbReference>
<evidence type="ECO:0000256" key="3">
    <source>
        <dbReference type="ARBA" id="ARBA00022448"/>
    </source>
</evidence>
<evidence type="ECO:0000256" key="7">
    <source>
        <dbReference type="ARBA" id="ARBA00022927"/>
    </source>
</evidence>
<dbReference type="InterPro" id="IPR051045">
    <property type="entry name" value="TonB-dependent_transducer"/>
</dbReference>
<keyword evidence="7" id="KW-0653">Protein transport</keyword>
<keyword evidence="5" id="KW-0997">Cell inner membrane</keyword>
<dbReference type="PRINTS" id="PR01374">
    <property type="entry name" value="TONBPROTEIN"/>
</dbReference>
<evidence type="ECO:0000256" key="2">
    <source>
        <dbReference type="ARBA" id="ARBA00006555"/>
    </source>
</evidence>
<dbReference type="InterPro" id="IPR006260">
    <property type="entry name" value="TonB/TolA_C"/>
</dbReference>
<evidence type="ECO:0000256" key="9">
    <source>
        <dbReference type="ARBA" id="ARBA00023136"/>
    </source>
</evidence>
<dbReference type="InterPro" id="IPR037682">
    <property type="entry name" value="TonB_C"/>
</dbReference>
<dbReference type="EMBL" id="PYAW01000002">
    <property type="protein sequence ID" value="PSL47218.1"/>
    <property type="molecule type" value="Genomic_DNA"/>
</dbReference>
<dbReference type="PANTHER" id="PTHR33446:SF2">
    <property type="entry name" value="PROTEIN TONB"/>
    <property type="match status" value="1"/>
</dbReference>
<keyword evidence="8 10" id="KW-1133">Transmembrane helix</keyword>
<dbReference type="GO" id="GO:0031992">
    <property type="term" value="F:energy transducer activity"/>
    <property type="evidence" value="ECO:0007669"/>
    <property type="project" value="InterPro"/>
</dbReference>
<dbReference type="PANTHER" id="PTHR33446">
    <property type="entry name" value="PROTEIN TONB-RELATED"/>
    <property type="match status" value="1"/>
</dbReference>
<dbReference type="Pfam" id="PF03544">
    <property type="entry name" value="TonB_C"/>
    <property type="match status" value="1"/>
</dbReference>
<dbReference type="GO" id="GO:0055085">
    <property type="term" value="P:transmembrane transport"/>
    <property type="evidence" value="ECO:0007669"/>
    <property type="project" value="InterPro"/>
</dbReference>
<gene>
    <name evidence="12" type="ORF">CLV51_10263</name>
</gene>
<protein>
    <submittedName>
        <fullName evidence="12">Protein TonB</fullName>
    </submittedName>
</protein>
<feature type="transmembrane region" description="Helical" evidence="10">
    <location>
        <begin position="39"/>
        <end position="56"/>
    </location>
</feature>
<keyword evidence="3" id="KW-0813">Transport</keyword>
<evidence type="ECO:0000256" key="1">
    <source>
        <dbReference type="ARBA" id="ARBA00004383"/>
    </source>
</evidence>
<evidence type="ECO:0000256" key="8">
    <source>
        <dbReference type="ARBA" id="ARBA00022989"/>
    </source>
</evidence>
<comment type="similarity">
    <text evidence="2">Belongs to the TonB family.</text>
</comment>
<dbReference type="AlphaFoldDB" id="A0A2P8HLY3"/>
<keyword evidence="4" id="KW-1003">Cell membrane</keyword>
<proteinExistence type="inferred from homology"/>
<dbReference type="Gene3D" id="3.30.1150.10">
    <property type="match status" value="1"/>
</dbReference>
<dbReference type="InterPro" id="IPR003538">
    <property type="entry name" value="TonB"/>
</dbReference>
<dbReference type="PROSITE" id="PS52015">
    <property type="entry name" value="TONB_CTD"/>
    <property type="match status" value="1"/>
</dbReference>
<feature type="domain" description="TonB C-terminal" evidence="11">
    <location>
        <begin position="186"/>
        <end position="278"/>
    </location>
</feature>
<dbReference type="GO" id="GO:0015031">
    <property type="term" value="P:protein transport"/>
    <property type="evidence" value="ECO:0007669"/>
    <property type="project" value="UniProtKB-KW"/>
</dbReference>